<dbReference type="GO" id="GO:0003676">
    <property type="term" value="F:nucleic acid binding"/>
    <property type="evidence" value="ECO:0007669"/>
    <property type="project" value="InterPro"/>
</dbReference>
<dbReference type="InterPro" id="IPR002156">
    <property type="entry name" value="RNaseH_domain"/>
</dbReference>
<proteinExistence type="predicted"/>
<dbReference type="Gene3D" id="3.30.420.10">
    <property type="entry name" value="Ribonuclease H-like superfamily/Ribonuclease H"/>
    <property type="match status" value="1"/>
</dbReference>
<feature type="compositionally biased region" description="Acidic residues" evidence="1">
    <location>
        <begin position="109"/>
        <end position="120"/>
    </location>
</feature>
<dbReference type="InterPro" id="IPR026960">
    <property type="entry name" value="RVT-Znf"/>
</dbReference>
<evidence type="ECO:0000313" key="5">
    <source>
        <dbReference type="Proteomes" id="UP000634136"/>
    </source>
</evidence>
<comment type="caution">
    <text evidence="4">The sequence shown here is derived from an EMBL/GenBank/DDBJ whole genome shotgun (WGS) entry which is preliminary data.</text>
</comment>
<reference evidence="4" key="1">
    <citation type="submission" date="2020-09" db="EMBL/GenBank/DDBJ databases">
        <title>Genome-Enabled Discovery of Anthraquinone Biosynthesis in Senna tora.</title>
        <authorList>
            <person name="Kang S.-H."/>
            <person name="Pandey R.P."/>
            <person name="Lee C.-M."/>
            <person name="Sim J.-S."/>
            <person name="Jeong J.-T."/>
            <person name="Choi B.-S."/>
            <person name="Jung M."/>
            <person name="Ginzburg D."/>
            <person name="Zhao K."/>
            <person name="Won S.Y."/>
            <person name="Oh T.-J."/>
            <person name="Yu Y."/>
            <person name="Kim N.-H."/>
            <person name="Lee O.R."/>
            <person name="Lee T.-H."/>
            <person name="Bashyal P."/>
            <person name="Kim T.-S."/>
            <person name="Lee W.-H."/>
            <person name="Kawkins C."/>
            <person name="Kim C.-K."/>
            <person name="Kim J.S."/>
            <person name="Ahn B.O."/>
            <person name="Rhee S.Y."/>
            <person name="Sohng J.K."/>
        </authorList>
    </citation>
    <scope>NUCLEOTIDE SEQUENCE</scope>
    <source>
        <tissue evidence="4">Leaf</tissue>
    </source>
</reference>
<dbReference type="InterPro" id="IPR053151">
    <property type="entry name" value="RNase_H-like"/>
</dbReference>
<evidence type="ECO:0000259" key="3">
    <source>
        <dbReference type="Pfam" id="PF13966"/>
    </source>
</evidence>
<dbReference type="CDD" id="cd06222">
    <property type="entry name" value="RNase_H_like"/>
    <property type="match status" value="1"/>
</dbReference>
<dbReference type="AlphaFoldDB" id="A0A834XBE7"/>
<evidence type="ECO:0000256" key="1">
    <source>
        <dbReference type="SAM" id="MobiDB-lite"/>
    </source>
</evidence>
<dbReference type="Pfam" id="PF13456">
    <property type="entry name" value="RVT_3"/>
    <property type="match status" value="1"/>
</dbReference>
<dbReference type="GO" id="GO:0004523">
    <property type="term" value="F:RNA-DNA hybrid ribonuclease activity"/>
    <property type="evidence" value="ECO:0007669"/>
    <property type="project" value="InterPro"/>
</dbReference>
<protein>
    <submittedName>
        <fullName evidence="4">Putative ribonuclease H-like domain-containing protein</fullName>
    </submittedName>
</protein>
<name>A0A834XBE7_9FABA</name>
<keyword evidence="5" id="KW-1185">Reference proteome</keyword>
<dbReference type="Proteomes" id="UP000634136">
    <property type="component" value="Unassembled WGS sequence"/>
</dbReference>
<dbReference type="EMBL" id="JAAIUW010000002">
    <property type="protein sequence ID" value="KAF7841233.1"/>
    <property type="molecule type" value="Genomic_DNA"/>
</dbReference>
<feature type="region of interest" description="Disordered" evidence="1">
    <location>
        <begin position="1"/>
        <end position="92"/>
    </location>
</feature>
<accession>A0A834XBE7</accession>
<dbReference type="PANTHER" id="PTHR47723:SF19">
    <property type="entry name" value="POLYNUCLEOTIDYL TRANSFERASE, RIBONUCLEASE H-LIKE SUPERFAMILY PROTEIN"/>
    <property type="match status" value="1"/>
</dbReference>
<dbReference type="InterPro" id="IPR036397">
    <property type="entry name" value="RNaseH_sf"/>
</dbReference>
<sequence>MNPSKLQESSEGLSSEEQDQLNQSTKKVKFNGDEEIIDVPSLPELEGQGLETPKLMEESPIAPRNEGTDSEMADPKSGANGNGKLLGINGRGNESLDIDEEYLSDIELEEEEDESIDQDSETIGTMRPLTDNAGDDFFAWDLTHHGKFTIKSAFDSLSENHSNTTRCWKQIWKSKATERVRIFLWSLSHGRLMTEERLVRRELSNEFFNLNTQDWISANPARSWGNDRDRNWNSAPDDGWLKLNVDGSHWHHNNSISCVGAFRDSCGNWVLGFVKNIGYGFTLKAELIGSLTGLKVDWEQNMKNILVEMDSQLAIKYIEEGINGDCHWDPILVEIKKLVSRDWNVKFNQVSREDNALADKLAKLGHHI</sequence>
<dbReference type="Pfam" id="PF13966">
    <property type="entry name" value="zf-RVT"/>
    <property type="match status" value="1"/>
</dbReference>
<feature type="compositionally biased region" description="Low complexity" evidence="1">
    <location>
        <begin position="1"/>
        <end position="13"/>
    </location>
</feature>
<dbReference type="PANTHER" id="PTHR47723">
    <property type="entry name" value="OS05G0353850 PROTEIN"/>
    <property type="match status" value="1"/>
</dbReference>
<gene>
    <name evidence="4" type="ORF">G2W53_003531</name>
</gene>
<evidence type="ECO:0000313" key="4">
    <source>
        <dbReference type="EMBL" id="KAF7841233.1"/>
    </source>
</evidence>
<dbReference type="InterPro" id="IPR012337">
    <property type="entry name" value="RNaseH-like_sf"/>
</dbReference>
<feature type="region of interest" description="Disordered" evidence="1">
    <location>
        <begin position="109"/>
        <end position="128"/>
    </location>
</feature>
<feature type="domain" description="RNase H type-1" evidence="2">
    <location>
        <begin position="244"/>
        <end position="364"/>
    </location>
</feature>
<dbReference type="OrthoDB" id="1436613at2759"/>
<dbReference type="SUPFAM" id="SSF53098">
    <property type="entry name" value="Ribonuclease H-like"/>
    <property type="match status" value="1"/>
</dbReference>
<evidence type="ECO:0000259" key="2">
    <source>
        <dbReference type="Pfam" id="PF13456"/>
    </source>
</evidence>
<feature type="domain" description="Reverse transcriptase zinc-binding" evidence="3">
    <location>
        <begin position="148"/>
        <end position="204"/>
    </location>
</feature>
<dbReference type="InterPro" id="IPR044730">
    <property type="entry name" value="RNase_H-like_dom_plant"/>
</dbReference>
<organism evidence="4 5">
    <name type="scientific">Senna tora</name>
    <dbReference type="NCBI Taxonomy" id="362788"/>
    <lineage>
        <taxon>Eukaryota</taxon>
        <taxon>Viridiplantae</taxon>
        <taxon>Streptophyta</taxon>
        <taxon>Embryophyta</taxon>
        <taxon>Tracheophyta</taxon>
        <taxon>Spermatophyta</taxon>
        <taxon>Magnoliopsida</taxon>
        <taxon>eudicotyledons</taxon>
        <taxon>Gunneridae</taxon>
        <taxon>Pentapetalae</taxon>
        <taxon>rosids</taxon>
        <taxon>fabids</taxon>
        <taxon>Fabales</taxon>
        <taxon>Fabaceae</taxon>
        <taxon>Caesalpinioideae</taxon>
        <taxon>Cassia clade</taxon>
        <taxon>Senna</taxon>
    </lineage>
</organism>